<sequence length="612" mass="69038">MDDENTMSDIEKVKAWAAAKKLSEATAAAILTLGFDSLEAVSLISPEDLNKSKIPIGQIKMLMRAVRPWKYYNTSMVRQTFVTSDAEQLAGNNPEAEQAQPIQDGGPATSINIEQTIQDGGPSTSGVNITQPETIRAGILNNSDSYVQEVLGQFRNQQQQGPSTGAIQVAILLCYSVTIYPGKTPRFTSNHWEISKRQLIFMTLLISLRRKLVNDLHLDKDFLLQSIESGFDIVDQEDLPDNILAKNHPSALPGSPLYEKAHLQILNEIDCGNYVLANTSPRIISPMGVIPKPDGGVRLIHDCSRPEGSAVNDFVSQFEKQRFQTIDDAAKLVSKIFYMRVEIDSSTMELRLPADKLSLLRQELDDFKIRKRASKKQLQSLAGKLNWASAVIRGGRVFLRRIIDCITTLKRDWHKILLKSEVSADIAWRCKFMAKFNGKSLLLDKLAITSVCTDACRVGGGGFYHNDWFYANWEFDYPFATCLHINELEAFSVILAAIRWAKQWQNKRVIIFSDNMVTVNCINKGTSKNKTLMSYLRRLFWLSSRFNFHVVAMHVQGKDNILADSISRLHETPAFVYFLRDCLPAPLLLTHLREHMSNKALSFLLSRHVKTQ</sequence>
<dbReference type="PANTHER" id="PTHR33050:SF8">
    <property type="entry name" value="REVERSE TRANSCRIPTASE DOMAIN-CONTAINING PROTEIN"/>
    <property type="match status" value="1"/>
</dbReference>
<dbReference type="InterPro" id="IPR036397">
    <property type="entry name" value="RNaseH_sf"/>
</dbReference>
<dbReference type="Proteomes" id="UP000507470">
    <property type="component" value="Unassembled WGS sequence"/>
</dbReference>
<dbReference type="EMBL" id="CACVKT020008337">
    <property type="protein sequence ID" value="CAC5414227.1"/>
    <property type="molecule type" value="Genomic_DNA"/>
</dbReference>
<feature type="region of interest" description="Disordered" evidence="1">
    <location>
        <begin position="88"/>
        <end position="109"/>
    </location>
</feature>
<dbReference type="GO" id="GO:0003676">
    <property type="term" value="F:nucleic acid binding"/>
    <property type="evidence" value="ECO:0007669"/>
    <property type="project" value="InterPro"/>
</dbReference>
<organism evidence="2 3">
    <name type="scientific">Mytilus coruscus</name>
    <name type="common">Sea mussel</name>
    <dbReference type="NCBI Taxonomy" id="42192"/>
    <lineage>
        <taxon>Eukaryota</taxon>
        <taxon>Metazoa</taxon>
        <taxon>Spiralia</taxon>
        <taxon>Lophotrochozoa</taxon>
        <taxon>Mollusca</taxon>
        <taxon>Bivalvia</taxon>
        <taxon>Autobranchia</taxon>
        <taxon>Pteriomorphia</taxon>
        <taxon>Mytilida</taxon>
        <taxon>Mytiloidea</taxon>
        <taxon>Mytilidae</taxon>
        <taxon>Mytilinae</taxon>
        <taxon>Mytilus</taxon>
    </lineage>
</organism>
<dbReference type="AlphaFoldDB" id="A0A6J8E1F7"/>
<evidence type="ECO:0000313" key="3">
    <source>
        <dbReference type="Proteomes" id="UP000507470"/>
    </source>
</evidence>
<dbReference type="Gene3D" id="3.30.420.10">
    <property type="entry name" value="Ribonuclease H-like superfamily/Ribonuclease H"/>
    <property type="match status" value="1"/>
</dbReference>
<dbReference type="PANTHER" id="PTHR33050">
    <property type="entry name" value="REVERSE TRANSCRIPTASE DOMAIN-CONTAINING PROTEIN"/>
    <property type="match status" value="1"/>
</dbReference>
<dbReference type="InterPro" id="IPR043502">
    <property type="entry name" value="DNA/RNA_pol_sf"/>
</dbReference>
<reference evidence="2 3" key="1">
    <citation type="submission" date="2020-06" db="EMBL/GenBank/DDBJ databases">
        <authorList>
            <person name="Li R."/>
            <person name="Bekaert M."/>
        </authorList>
    </citation>
    <scope>NUCLEOTIDE SEQUENCE [LARGE SCALE GENOMIC DNA]</scope>
    <source>
        <strain evidence="3">wild</strain>
    </source>
</reference>
<evidence type="ECO:0008006" key="4">
    <source>
        <dbReference type="Google" id="ProtNLM"/>
    </source>
</evidence>
<evidence type="ECO:0000256" key="1">
    <source>
        <dbReference type="SAM" id="MobiDB-lite"/>
    </source>
</evidence>
<evidence type="ECO:0000313" key="2">
    <source>
        <dbReference type="EMBL" id="CAC5414227.1"/>
    </source>
</evidence>
<accession>A0A6J8E1F7</accession>
<dbReference type="InterPro" id="IPR052055">
    <property type="entry name" value="Hepadnavirus_pol/RT"/>
</dbReference>
<dbReference type="CDD" id="cd09275">
    <property type="entry name" value="RNase_HI_RT_DIRS1"/>
    <property type="match status" value="1"/>
</dbReference>
<protein>
    <recommendedName>
        <fullName evidence="4">RNase H type-1 domain-containing protein</fullName>
    </recommendedName>
</protein>
<keyword evidence="3" id="KW-1185">Reference proteome</keyword>
<name>A0A6J8E1F7_MYTCO</name>
<dbReference type="GO" id="GO:0006259">
    <property type="term" value="P:DNA metabolic process"/>
    <property type="evidence" value="ECO:0007669"/>
    <property type="project" value="UniProtKB-ARBA"/>
</dbReference>
<dbReference type="OrthoDB" id="6109162at2759"/>
<proteinExistence type="predicted"/>
<dbReference type="SUPFAM" id="SSF56672">
    <property type="entry name" value="DNA/RNA polymerases"/>
    <property type="match status" value="1"/>
</dbReference>
<gene>
    <name evidence="2" type="ORF">MCOR_47065</name>
</gene>